<feature type="domain" description="3D" evidence="4">
    <location>
        <begin position="266"/>
        <end position="326"/>
    </location>
</feature>
<dbReference type="InterPro" id="IPR057309">
    <property type="entry name" value="PcsB_CC"/>
</dbReference>
<evidence type="ECO:0000256" key="3">
    <source>
        <dbReference type="SAM" id="SignalP"/>
    </source>
</evidence>
<dbReference type="AlphaFoldDB" id="A0A6M0RDZ4"/>
<keyword evidence="7" id="KW-1185">Reference proteome</keyword>
<dbReference type="Proteomes" id="UP000473885">
    <property type="component" value="Unassembled WGS sequence"/>
</dbReference>
<dbReference type="Gene3D" id="2.40.40.10">
    <property type="entry name" value="RlpA-like domain"/>
    <property type="match status" value="1"/>
</dbReference>
<evidence type="ECO:0000259" key="4">
    <source>
        <dbReference type="Pfam" id="PF06725"/>
    </source>
</evidence>
<reference evidence="6 7" key="1">
    <citation type="submission" date="2019-04" db="EMBL/GenBank/DDBJ databases">
        <title>Genome sequencing of Clostridium botulinum Groups I-IV and Clostridium butyricum.</title>
        <authorList>
            <person name="Brunt J."/>
            <person name="Van Vliet A.H.M."/>
            <person name="Stringer S.C."/>
            <person name="Carter A.T."/>
            <person name="Peck M.W."/>
        </authorList>
    </citation>
    <scope>NUCLEOTIDE SEQUENCE [LARGE SCALE GENOMIC DNA]</scope>
    <source>
        <strain evidence="6 7">IFR 18/094</strain>
    </source>
</reference>
<dbReference type="GO" id="GO:0009254">
    <property type="term" value="P:peptidoglycan turnover"/>
    <property type="evidence" value="ECO:0007669"/>
    <property type="project" value="InterPro"/>
</dbReference>
<sequence>MNRRVLSFIVMLTITLGVSSNALAVSNELEKTRAQKKEVQLKVENMDKEIDRVINKINENKQLMNKMNQQIKDTENKLNETQNNVKGKEELFGKRVRAMYIDGEYSYLHIILDSKNLSDFVTRVDTVSRIMKFDKNVIAKLKAEKEAVEKQKENLVNENNNLASLKKKNEDTLLAVNRKVSEEKRVLSKITEKENQLVASEEEKNRKAKEIAANNVKSVPKGEPLSRGGSQPISSSKVLVMEATAYSGDSITAGGHKPVRNPNGYSTIAVDPRVIPFGTKVYVEGYGYAIADDIGGRIKGNIIDVFLTSEAECNSWGRRNVKVHILG</sequence>
<feature type="chain" id="PRO_5026962393" evidence="3">
    <location>
        <begin position="25"/>
        <end position="327"/>
    </location>
</feature>
<accession>A0A6M0RDZ4</accession>
<evidence type="ECO:0000256" key="1">
    <source>
        <dbReference type="ARBA" id="ARBA00022729"/>
    </source>
</evidence>
<dbReference type="Gene3D" id="6.10.250.3150">
    <property type="match status" value="1"/>
</dbReference>
<name>A0A6M0RDZ4_9CLOT</name>
<evidence type="ECO:0000259" key="5">
    <source>
        <dbReference type="Pfam" id="PF24568"/>
    </source>
</evidence>
<dbReference type="Pfam" id="PF24568">
    <property type="entry name" value="CC_PcsB"/>
    <property type="match status" value="1"/>
</dbReference>
<dbReference type="Pfam" id="PF06725">
    <property type="entry name" value="3D"/>
    <property type="match status" value="1"/>
</dbReference>
<evidence type="ECO:0000256" key="2">
    <source>
        <dbReference type="SAM" id="Coils"/>
    </source>
</evidence>
<dbReference type="RefSeq" id="WP_050606621.1">
    <property type="nucleotide sequence ID" value="NZ_CABKUB010000006.1"/>
</dbReference>
<dbReference type="PANTHER" id="PTHR39160">
    <property type="entry name" value="CELL WALL-BINDING PROTEIN YOCH"/>
    <property type="match status" value="1"/>
</dbReference>
<dbReference type="PANTHER" id="PTHR39160:SF4">
    <property type="entry name" value="RESUSCITATION-PROMOTING FACTOR RPFB"/>
    <property type="match status" value="1"/>
</dbReference>
<keyword evidence="2" id="KW-0175">Coiled coil</keyword>
<dbReference type="InterPro" id="IPR051933">
    <property type="entry name" value="Resuscitation_pf_RpfB"/>
</dbReference>
<proteinExistence type="predicted"/>
<dbReference type="InterPro" id="IPR010611">
    <property type="entry name" value="3D_dom"/>
</dbReference>
<dbReference type="SUPFAM" id="SSF50685">
    <property type="entry name" value="Barwin-like endoglucanases"/>
    <property type="match status" value="1"/>
</dbReference>
<feature type="signal peptide" evidence="3">
    <location>
        <begin position="1"/>
        <end position="24"/>
    </location>
</feature>
<comment type="caution">
    <text evidence="6">The sequence shown here is derived from an EMBL/GenBank/DDBJ whole genome shotgun (WGS) entry which is preliminary data.</text>
</comment>
<feature type="coiled-coil region" evidence="2">
    <location>
        <begin position="131"/>
        <end position="210"/>
    </location>
</feature>
<gene>
    <name evidence="6" type="ORF">FDF74_10285</name>
</gene>
<dbReference type="OrthoDB" id="9798935at2"/>
<dbReference type="GO" id="GO:0004553">
    <property type="term" value="F:hydrolase activity, hydrolyzing O-glycosyl compounds"/>
    <property type="evidence" value="ECO:0007669"/>
    <property type="project" value="InterPro"/>
</dbReference>
<dbReference type="GO" id="GO:0019867">
    <property type="term" value="C:outer membrane"/>
    <property type="evidence" value="ECO:0007669"/>
    <property type="project" value="InterPro"/>
</dbReference>
<keyword evidence="1 3" id="KW-0732">Signal</keyword>
<dbReference type="CDD" id="cd22786">
    <property type="entry name" value="DPBB_YuiC-like"/>
    <property type="match status" value="1"/>
</dbReference>
<evidence type="ECO:0000313" key="7">
    <source>
        <dbReference type="Proteomes" id="UP000473885"/>
    </source>
</evidence>
<evidence type="ECO:0000313" key="6">
    <source>
        <dbReference type="EMBL" id="NEZ47578.1"/>
    </source>
</evidence>
<organism evidence="6 7">
    <name type="scientific">Clostridium niameyense</name>
    <dbReference type="NCBI Taxonomy" id="1622073"/>
    <lineage>
        <taxon>Bacteria</taxon>
        <taxon>Bacillati</taxon>
        <taxon>Bacillota</taxon>
        <taxon>Clostridia</taxon>
        <taxon>Eubacteriales</taxon>
        <taxon>Clostridiaceae</taxon>
        <taxon>Clostridium</taxon>
    </lineage>
</organism>
<dbReference type="EMBL" id="SXDP01000009">
    <property type="protein sequence ID" value="NEZ47578.1"/>
    <property type="molecule type" value="Genomic_DNA"/>
</dbReference>
<protein>
    <submittedName>
        <fullName evidence="6">Uncharacterized protein</fullName>
    </submittedName>
</protein>
<feature type="coiled-coil region" evidence="2">
    <location>
        <begin position="22"/>
        <end position="91"/>
    </location>
</feature>
<feature type="domain" description="Peptidoglycan hydrolase PcsB coiled-coil" evidence="5">
    <location>
        <begin position="80"/>
        <end position="150"/>
    </location>
</feature>
<dbReference type="InterPro" id="IPR036908">
    <property type="entry name" value="RlpA-like_sf"/>
</dbReference>